<proteinExistence type="predicted"/>
<organism evidence="1 2">
    <name type="scientific">Gossypium trilobum</name>
    <dbReference type="NCBI Taxonomy" id="34281"/>
    <lineage>
        <taxon>Eukaryota</taxon>
        <taxon>Viridiplantae</taxon>
        <taxon>Streptophyta</taxon>
        <taxon>Embryophyta</taxon>
        <taxon>Tracheophyta</taxon>
        <taxon>Spermatophyta</taxon>
        <taxon>Magnoliopsida</taxon>
        <taxon>eudicotyledons</taxon>
        <taxon>Gunneridae</taxon>
        <taxon>Pentapetalae</taxon>
        <taxon>rosids</taxon>
        <taxon>malvids</taxon>
        <taxon>Malvales</taxon>
        <taxon>Malvaceae</taxon>
        <taxon>Malvoideae</taxon>
        <taxon>Gossypium</taxon>
    </lineage>
</organism>
<name>A0A7J9F4Q8_9ROSI</name>
<protein>
    <submittedName>
        <fullName evidence="1">Uncharacterized protein</fullName>
    </submittedName>
</protein>
<dbReference type="Proteomes" id="UP000593568">
    <property type="component" value="Unassembled WGS sequence"/>
</dbReference>
<dbReference type="EMBL" id="JABEZW010000011">
    <property type="protein sequence ID" value="MBA0780158.1"/>
    <property type="molecule type" value="Genomic_DNA"/>
</dbReference>
<reference evidence="1 2" key="1">
    <citation type="journal article" date="2019" name="Genome Biol. Evol.">
        <title>Insights into the evolution of the New World diploid cottons (Gossypium, subgenus Houzingenia) based on genome sequencing.</title>
        <authorList>
            <person name="Grover C.E."/>
            <person name="Arick M.A. 2nd"/>
            <person name="Thrash A."/>
            <person name="Conover J.L."/>
            <person name="Sanders W.S."/>
            <person name="Peterson D.G."/>
            <person name="Frelichowski J.E."/>
            <person name="Scheffler J.A."/>
            <person name="Scheffler B.E."/>
            <person name="Wendel J.F."/>
        </authorList>
    </citation>
    <scope>NUCLEOTIDE SEQUENCE [LARGE SCALE GENOMIC DNA]</scope>
    <source>
        <strain evidence="1">8</strain>
        <tissue evidence="1">Leaf</tissue>
    </source>
</reference>
<evidence type="ECO:0000313" key="2">
    <source>
        <dbReference type="Proteomes" id="UP000593568"/>
    </source>
</evidence>
<gene>
    <name evidence="1" type="ORF">Gotri_004298</name>
</gene>
<sequence>MAGFLGYLHSWDVSKSLVWLIKYGVTPTTLNASTSVVGTSTVMVSKATSLGYVTKKEVQRIHEEKNKSLSFSKFDLKLPYLAKFMETLRVARLDNDFKLKEFSKPLIEKAYTWHVILTLGYVESLHLENIALPTFATLVEATRRTNNTVQRQRGANHFARRDTPTVNVIQGEGIEKIKKR</sequence>
<evidence type="ECO:0000313" key="1">
    <source>
        <dbReference type="EMBL" id="MBA0780158.1"/>
    </source>
</evidence>
<accession>A0A7J9F4Q8</accession>
<dbReference type="AlphaFoldDB" id="A0A7J9F4Q8"/>
<comment type="caution">
    <text evidence="1">The sequence shown here is derived from an EMBL/GenBank/DDBJ whole genome shotgun (WGS) entry which is preliminary data.</text>
</comment>
<keyword evidence="2" id="KW-1185">Reference proteome</keyword>